<dbReference type="PANTHER" id="PTHR30319:SF1">
    <property type="entry name" value="TRANSCRIPTIONAL REPRESSOR PAAX"/>
    <property type="match status" value="1"/>
</dbReference>
<organism evidence="3 4">
    <name type="scientific">Rhodosalinus sediminis</name>
    <dbReference type="NCBI Taxonomy" id="1940533"/>
    <lineage>
        <taxon>Bacteria</taxon>
        <taxon>Pseudomonadati</taxon>
        <taxon>Pseudomonadota</taxon>
        <taxon>Alphaproteobacteria</taxon>
        <taxon>Rhodobacterales</taxon>
        <taxon>Paracoccaceae</taxon>
        <taxon>Rhodosalinus</taxon>
    </lineage>
</organism>
<dbReference type="Pfam" id="PF08223">
    <property type="entry name" value="PaaX_C"/>
    <property type="match status" value="1"/>
</dbReference>
<dbReference type="SUPFAM" id="SSF46785">
    <property type="entry name" value="Winged helix' DNA-binding domain"/>
    <property type="match status" value="1"/>
</dbReference>
<dbReference type="InterPro" id="IPR012906">
    <property type="entry name" value="PaaX-like_N"/>
</dbReference>
<dbReference type="RefSeq" id="WP_115981693.1">
    <property type="nucleotide sequence ID" value="NZ_QOHR01000028.1"/>
</dbReference>
<evidence type="ECO:0000259" key="2">
    <source>
        <dbReference type="Pfam" id="PF08223"/>
    </source>
</evidence>
<feature type="domain" description="Transcriptional repressor PaaX-like C-terminal" evidence="2">
    <location>
        <begin position="175"/>
        <end position="253"/>
    </location>
</feature>
<feature type="domain" description="Transcriptional repressor PaaX-like N-terminal" evidence="1">
    <location>
        <begin position="23"/>
        <end position="89"/>
    </location>
</feature>
<sequence>MQGIATKEKIELLSECGPLKVWSVVVTILGDLCTSPHDRVGGKLLTALACRMGVTGQAVRVAVHRLRADGWVETERAGRESLYGLSQRGWAETQVVRPVIYAGKAPPAGRPWLLVAPPQRAAADFAARLPATAVALGPRTALLDAPPDPADPDVLLAQARPEQIPGWVGDLLAGAELRAEYARLADRARRVTASPAPANLLDATVLRLLVLHHWRRLRLRHGALPDMLLQSGWEGAQAREAVAHAREVFPRPALHELAAAYEGADPG</sequence>
<gene>
    <name evidence="3" type="ORF">DRV84_13680</name>
</gene>
<dbReference type="AlphaFoldDB" id="A0A3D9BM99"/>
<name>A0A3D9BM99_9RHOB</name>
<dbReference type="GO" id="GO:0006351">
    <property type="term" value="P:DNA-templated transcription"/>
    <property type="evidence" value="ECO:0007669"/>
    <property type="project" value="TreeGrafter"/>
</dbReference>
<protein>
    <recommendedName>
        <fullName evidence="5">PaaX family transcriptional regulator</fullName>
    </recommendedName>
</protein>
<dbReference type="InterPro" id="IPR036388">
    <property type="entry name" value="WH-like_DNA-bd_sf"/>
</dbReference>
<evidence type="ECO:0000313" key="3">
    <source>
        <dbReference type="EMBL" id="REC54566.1"/>
    </source>
</evidence>
<dbReference type="Pfam" id="PF07848">
    <property type="entry name" value="PaaX"/>
    <property type="match status" value="1"/>
</dbReference>
<dbReference type="PANTHER" id="PTHR30319">
    <property type="entry name" value="PHENYLACETIC ACID REGULATOR-RELATED TRANSCRIPTIONAL REPRESSOR"/>
    <property type="match status" value="1"/>
</dbReference>
<proteinExistence type="predicted"/>
<dbReference type="Gene3D" id="1.10.10.10">
    <property type="entry name" value="Winged helix-like DNA-binding domain superfamily/Winged helix DNA-binding domain"/>
    <property type="match status" value="1"/>
</dbReference>
<dbReference type="Gene3D" id="3.30.70.2670">
    <property type="match status" value="1"/>
</dbReference>
<keyword evidence="4" id="KW-1185">Reference proteome</keyword>
<dbReference type="OrthoDB" id="2270427at2"/>
<dbReference type="Gene3D" id="1.20.58.1460">
    <property type="match status" value="1"/>
</dbReference>
<evidence type="ECO:0000259" key="1">
    <source>
        <dbReference type="Pfam" id="PF07848"/>
    </source>
</evidence>
<dbReference type="InterPro" id="IPR036390">
    <property type="entry name" value="WH_DNA-bd_sf"/>
</dbReference>
<dbReference type="Proteomes" id="UP000257131">
    <property type="component" value="Unassembled WGS sequence"/>
</dbReference>
<evidence type="ECO:0000313" key="4">
    <source>
        <dbReference type="Proteomes" id="UP000257131"/>
    </source>
</evidence>
<dbReference type="EMBL" id="QOHR01000028">
    <property type="protein sequence ID" value="REC54566.1"/>
    <property type="molecule type" value="Genomic_DNA"/>
</dbReference>
<comment type="caution">
    <text evidence="3">The sequence shown here is derived from an EMBL/GenBank/DDBJ whole genome shotgun (WGS) entry which is preliminary data.</text>
</comment>
<accession>A0A3D9BM99</accession>
<reference evidence="3 4" key="1">
    <citation type="journal article" date="2017" name="Int. J. Syst. Evol. Microbiol.">
        <title>Rhodosalinus sediminis gen. nov., sp. nov., isolated from marine saltern.</title>
        <authorList>
            <person name="Guo L.Y."/>
            <person name="Ling S.K."/>
            <person name="Li C.M."/>
            <person name="Chen G.J."/>
            <person name="Du Z.J."/>
        </authorList>
    </citation>
    <scope>NUCLEOTIDE SEQUENCE [LARGE SCALE GENOMIC DNA]</scope>
    <source>
        <strain evidence="3 4">WDN1C137</strain>
    </source>
</reference>
<evidence type="ECO:0008006" key="5">
    <source>
        <dbReference type="Google" id="ProtNLM"/>
    </source>
</evidence>
<dbReference type="InterPro" id="IPR013225">
    <property type="entry name" value="PaaX_C"/>
</dbReference>